<proteinExistence type="inferred from homology"/>
<dbReference type="InterPro" id="IPR012132">
    <property type="entry name" value="GMC_OxRdtase"/>
</dbReference>
<dbReference type="Gene3D" id="3.30.560.10">
    <property type="entry name" value="Glucose Oxidase, domain 3"/>
    <property type="match status" value="2"/>
</dbReference>
<dbReference type="InterPro" id="IPR036188">
    <property type="entry name" value="FAD/NAD-bd_sf"/>
</dbReference>
<dbReference type="Gene3D" id="3.50.50.60">
    <property type="entry name" value="FAD/NAD(P)-binding domain"/>
    <property type="match status" value="2"/>
</dbReference>
<dbReference type="GO" id="GO:0044550">
    <property type="term" value="P:secondary metabolite biosynthetic process"/>
    <property type="evidence" value="ECO:0007669"/>
    <property type="project" value="TreeGrafter"/>
</dbReference>
<evidence type="ECO:0000256" key="4">
    <source>
        <dbReference type="SAM" id="SignalP"/>
    </source>
</evidence>
<dbReference type="GO" id="GO:0016614">
    <property type="term" value="F:oxidoreductase activity, acting on CH-OH group of donors"/>
    <property type="evidence" value="ECO:0007669"/>
    <property type="project" value="InterPro"/>
</dbReference>
<dbReference type="EMBL" id="KZ110599">
    <property type="protein sequence ID" value="OSX60904.1"/>
    <property type="molecule type" value="Genomic_DNA"/>
</dbReference>
<dbReference type="AlphaFoldDB" id="A0A1X6MX17"/>
<evidence type="ECO:0000256" key="2">
    <source>
        <dbReference type="ARBA" id="ARBA00010790"/>
    </source>
</evidence>
<evidence type="ECO:0000259" key="5">
    <source>
        <dbReference type="Pfam" id="PF00732"/>
    </source>
</evidence>
<evidence type="ECO:0000256" key="1">
    <source>
        <dbReference type="ARBA" id="ARBA00001974"/>
    </source>
</evidence>
<comment type="cofactor">
    <cofactor evidence="1">
        <name>FAD</name>
        <dbReference type="ChEBI" id="CHEBI:57692"/>
    </cofactor>
</comment>
<gene>
    <name evidence="7" type="ORF">POSPLADRAFT_1146377</name>
</gene>
<feature type="signal peptide" evidence="4">
    <location>
        <begin position="1"/>
        <end position="20"/>
    </location>
</feature>
<feature type="compositionally biased region" description="Acidic residues" evidence="3">
    <location>
        <begin position="503"/>
        <end position="515"/>
    </location>
</feature>
<dbReference type="InterPro" id="IPR000172">
    <property type="entry name" value="GMC_OxRdtase_N"/>
</dbReference>
<dbReference type="OrthoDB" id="2780866at2759"/>
<sequence length="550" mass="59031">MSRVFVFSAAALVLSSLCQAHDSAQVVFEDTSSLLSSYDYVIAGAGVSGLVVANRLTEDPDITVLLIEHGYFDEREPYTLVPGLARMGLGIDNAKYLFNYTSVPQPALNNRTSGIWAASAVGGGSTVNGMVFPRGGAVDYDAWEALGNPGWGWNGILPFFQKYESIVVEALAQDPAAYLLPDVDETVLEGFKAQRDILMDHYRSFEATAMEITYEGRAEFDAALQRPLSRGTILIKTADPLAVPEIDYRVYTNPVDMRVAVAVVRTARGFMYTPAMRALGVVEHVPGAAVQSDAEIEDAIRSTLGQPTFGHISGSCAMQQRAHGGVVSPRLQVYGVQGLRVIDASIMPLVSTTHLQATVYAIAEKRDNDTRASRFYISTNPLRTLIDLPACRGTRRLAQMICERARRREELSAVRTRPLAHTPVLHDLVPEAVVLAREVLRAAKRARERARRLRPRRAHCGQGSVRLRFPGAGVGEDEGGGDGEGLELDGEGLEVDGEGLEVDGEGLEVDGDGQELEGSGEGGLGAEDTGVGGAAVAFVQTLEASCGDPG</sequence>
<feature type="region of interest" description="Disordered" evidence="3">
    <location>
        <begin position="465"/>
        <end position="491"/>
    </location>
</feature>
<evidence type="ECO:0000313" key="8">
    <source>
        <dbReference type="Proteomes" id="UP000194127"/>
    </source>
</evidence>
<dbReference type="RefSeq" id="XP_024337698.1">
    <property type="nucleotide sequence ID" value="XM_024485923.1"/>
</dbReference>
<feature type="domain" description="Glucose-methanol-choline oxidoreductase N-terminal" evidence="5">
    <location>
        <begin position="38"/>
        <end position="164"/>
    </location>
</feature>
<name>A0A1X6MX17_9APHY</name>
<evidence type="ECO:0000313" key="7">
    <source>
        <dbReference type="EMBL" id="OSX60904.1"/>
    </source>
</evidence>
<dbReference type="GeneID" id="36330872"/>
<dbReference type="InterPro" id="IPR007867">
    <property type="entry name" value="GMC_OxRtase_C"/>
</dbReference>
<keyword evidence="4" id="KW-0732">Signal</keyword>
<evidence type="ECO:0000259" key="6">
    <source>
        <dbReference type="Pfam" id="PF05199"/>
    </source>
</evidence>
<protein>
    <recommendedName>
        <fullName evidence="9">Glucose-methanol-choline oxidoreductase N-terminal domain-containing protein</fullName>
    </recommendedName>
</protein>
<organism evidence="7 8">
    <name type="scientific">Postia placenta MAD-698-R-SB12</name>
    <dbReference type="NCBI Taxonomy" id="670580"/>
    <lineage>
        <taxon>Eukaryota</taxon>
        <taxon>Fungi</taxon>
        <taxon>Dikarya</taxon>
        <taxon>Basidiomycota</taxon>
        <taxon>Agaricomycotina</taxon>
        <taxon>Agaricomycetes</taxon>
        <taxon>Polyporales</taxon>
        <taxon>Adustoporiaceae</taxon>
        <taxon>Rhodonia</taxon>
    </lineage>
</organism>
<dbReference type="GO" id="GO:0050660">
    <property type="term" value="F:flavin adenine dinucleotide binding"/>
    <property type="evidence" value="ECO:0007669"/>
    <property type="project" value="InterPro"/>
</dbReference>
<reference evidence="7 8" key="1">
    <citation type="submission" date="2017-04" db="EMBL/GenBank/DDBJ databases">
        <title>Genome Sequence of the Model Brown-Rot Fungus Postia placenta SB12.</title>
        <authorList>
            <consortium name="DOE Joint Genome Institute"/>
            <person name="Gaskell J."/>
            <person name="Kersten P."/>
            <person name="Larrondo L.F."/>
            <person name="Canessa P."/>
            <person name="Martinez D."/>
            <person name="Hibbett D."/>
            <person name="Schmoll M."/>
            <person name="Kubicek C.P."/>
            <person name="Martinez A.T."/>
            <person name="Yadav J."/>
            <person name="Master E."/>
            <person name="Magnuson J.K."/>
            <person name="James T."/>
            <person name="Yaver D."/>
            <person name="Berka R."/>
            <person name="Labutti K."/>
            <person name="Lipzen A."/>
            <person name="Aerts A."/>
            <person name="Barry K."/>
            <person name="Henrissat B."/>
            <person name="Blanchette R."/>
            <person name="Grigoriev I."/>
            <person name="Cullen D."/>
        </authorList>
    </citation>
    <scope>NUCLEOTIDE SEQUENCE [LARGE SCALE GENOMIC DNA]</scope>
    <source>
        <strain evidence="7 8">MAD-698-R-SB12</strain>
    </source>
</reference>
<feature type="region of interest" description="Disordered" evidence="3">
    <location>
        <begin position="503"/>
        <end position="529"/>
    </location>
</feature>
<dbReference type="SUPFAM" id="SSF51905">
    <property type="entry name" value="FAD/NAD(P)-binding domain"/>
    <property type="match status" value="1"/>
</dbReference>
<dbReference type="Pfam" id="PF05199">
    <property type="entry name" value="GMC_oxred_C"/>
    <property type="match status" value="1"/>
</dbReference>
<keyword evidence="8" id="KW-1185">Reference proteome</keyword>
<evidence type="ECO:0000256" key="3">
    <source>
        <dbReference type="SAM" id="MobiDB-lite"/>
    </source>
</evidence>
<dbReference type="SUPFAM" id="SSF54373">
    <property type="entry name" value="FAD-linked reductases, C-terminal domain"/>
    <property type="match status" value="1"/>
</dbReference>
<feature type="compositionally biased region" description="Acidic residues" evidence="3">
    <location>
        <begin position="475"/>
        <end position="491"/>
    </location>
</feature>
<dbReference type="STRING" id="670580.A0A1X6MX17"/>
<dbReference type="Proteomes" id="UP000194127">
    <property type="component" value="Unassembled WGS sequence"/>
</dbReference>
<comment type="similarity">
    <text evidence="2">Belongs to the GMC oxidoreductase family.</text>
</comment>
<dbReference type="PANTHER" id="PTHR11552:SF115">
    <property type="entry name" value="DEHYDROGENASE XPTC-RELATED"/>
    <property type="match status" value="1"/>
</dbReference>
<dbReference type="Pfam" id="PF00732">
    <property type="entry name" value="GMC_oxred_N"/>
    <property type="match status" value="1"/>
</dbReference>
<accession>A0A1X6MX17</accession>
<feature type="domain" description="Glucose-methanol-choline oxidoreductase C-terminal" evidence="6">
    <location>
        <begin position="227"/>
        <end position="363"/>
    </location>
</feature>
<evidence type="ECO:0008006" key="9">
    <source>
        <dbReference type="Google" id="ProtNLM"/>
    </source>
</evidence>
<feature type="chain" id="PRO_5010886735" description="Glucose-methanol-choline oxidoreductase N-terminal domain-containing protein" evidence="4">
    <location>
        <begin position="21"/>
        <end position="550"/>
    </location>
</feature>
<dbReference type="PANTHER" id="PTHR11552">
    <property type="entry name" value="GLUCOSE-METHANOL-CHOLINE GMC OXIDOREDUCTASE"/>
    <property type="match status" value="1"/>
</dbReference>
<feature type="compositionally biased region" description="Gly residues" evidence="3">
    <location>
        <begin position="519"/>
        <end position="529"/>
    </location>
</feature>